<dbReference type="Proteomes" id="UP000249590">
    <property type="component" value="Unassembled WGS sequence"/>
</dbReference>
<dbReference type="OrthoDB" id="7206814at2"/>
<accession>A0A8B2NNX7</accession>
<reference evidence="1 2" key="1">
    <citation type="submission" date="2018-05" db="EMBL/GenBank/DDBJ databases">
        <title>Acuticoccus sediminis sp. nov., isolated from deep-sea sediment of Indian Ocean.</title>
        <authorList>
            <person name="Liu X."/>
            <person name="Lai Q."/>
            <person name="Du Y."/>
            <person name="Sun F."/>
            <person name="Zhang X."/>
            <person name="Wang S."/>
            <person name="Shao Z."/>
        </authorList>
    </citation>
    <scope>NUCLEOTIDE SEQUENCE [LARGE SCALE GENOMIC DNA]</scope>
    <source>
        <strain evidence="1 2">PTG4-2</strain>
    </source>
</reference>
<dbReference type="RefSeq" id="WP_111350122.1">
    <property type="nucleotide sequence ID" value="NZ_QHHQ01000006.1"/>
</dbReference>
<evidence type="ECO:0000313" key="2">
    <source>
        <dbReference type="Proteomes" id="UP000249590"/>
    </source>
</evidence>
<protein>
    <submittedName>
        <fullName evidence="1">Transfer Agent</fullName>
    </submittedName>
</protein>
<proteinExistence type="predicted"/>
<name>A0A8B2NNX7_9HYPH</name>
<dbReference type="AlphaFoldDB" id="A0A8B2NNX7"/>
<keyword evidence="2" id="KW-1185">Reference proteome</keyword>
<comment type="caution">
    <text evidence="1">The sequence shown here is derived from an EMBL/GenBank/DDBJ whole genome shotgun (WGS) entry which is preliminary data.</text>
</comment>
<dbReference type="Pfam" id="PF11836">
    <property type="entry name" value="Phage_TAC_11"/>
    <property type="match status" value="1"/>
</dbReference>
<dbReference type="EMBL" id="QHHQ01000006">
    <property type="protein sequence ID" value="RAH98779.1"/>
    <property type="molecule type" value="Genomic_DNA"/>
</dbReference>
<gene>
    <name evidence="1" type="ORF">DLJ53_24380</name>
</gene>
<dbReference type="InterPro" id="IPR021791">
    <property type="entry name" value="Phage_TAC_11"/>
</dbReference>
<evidence type="ECO:0000313" key="1">
    <source>
        <dbReference type="EMBL" id="RAH98779.1"/>
    </source>
</evidence>
<sequence>MANPYRGEVDAVLDGRHWTLCLTLGALAELEHAFQCEDMTALVDRFALGKLSALDAIRIIGAGLRGAGHAVDDDAVSRMSADGGAAGFATVVTDLLTATFGASEASDPS</sequence>
<organism evidence="1 2">
    <name type="scientific">Acuticoccus sediminis</name>
    <dbReference type="NCBI Taxonomy" id="2184697"/>
    <lineage>
        <taxon>Bacteria</taxon>
        <taxon>Pseudomonadati</taxon>
        <taxon>Pseudomonadota</taxon>
        <taxon>Alphaproteobacteria</taxon>
        <taxon>Hyphomicrobiales</taxon>
        <taxon>Amorphaceae</taxon>
        <taxon>Acuticoccus</taxon>
    </lineage>
</organism>